<evidence type="ECO:0000259" key="3">
    <source>
        <dbReference type="PROSITE" id="PS50102"/>
    </source>
</evidence>
<dbReference type="Pfam" id="PF00076">
    <property type="entry name" value="RRM_1"/>
    <property type="match status" value="1"/>
</dbReference>
<dbReference type="Proteomes" id="UP001227230">
    <property type="component" value="Chromosome 5"/>
</dbReference>
<dbReference type="SUPFAM" id="SSF54928">
    <property type="entry name" value="RNA-binding domain, RBD"/>
    <property type="match status" value="1"/>
</dbReference>
<dbReference type="InterPro" id="IPR035979">
    <property type="entry name" value="RBD_domain_sf"/>
</dbReference>
<dbReference type="PANTHER" id="PTHR48027">
    <property type="entry name" value="HETEROGENEOUS NUCLEAR RIBONUCLEOPROTEIN 87F-RELATED"/>
    <property type="match status" value="1"/>
</dbReference>
<keyword evidence="5" id="KW-1185">Reference proteome</keyword>
<dbReference type="InterPro" id="IPR052462">
    <property type="entry name" value="SLIRP/GR-RBP-like"/>
</dbReference>
<dbReference type="SMART" id="SM00360">
    <property type="entry name" value="RRM"/>
    <property type="match status" value="1"/>
</dbReference>
<accession>A0ABY9BXP6</accession>
<dbReference type="PROSITE" id="PS50102">
    <property type="entry name" value="RRM"/>
    <property type="match status" value="1"/>
</dbReference>
<protein>
    <recommendedName>
        <fullName evidence="3">RRM domain-containing protein</fullName>
    </recommendedName>
</protein>
<evidence type="ECO:0000256" key="1">
    <source>
        <dbReference type="ARBA" id="ARBA00022884"/>
    </source>
</evidence>
<evidence type="ECO:0000256" key="2">
    <source>
        <dbReference type="PROSITE-ProRule" id="PRU00176"/>
    </source>
</evidence>
<dbReference type="Gene3D" id="3.30.70.330">
    <property type="match status" value="1"/>
</dbReference>
<gene>
    <name evidence="4" type="ORF">VitviT2T_006442</name>
</gene>
<evidence type="ECO:0000313" key="4">
    <source>
        <dbReference type="EMBL" id="WJZ87035.1"/>
    </source>
</evidence>
<dbReference type="EMBL" id="CP126652">
    <property type="protein sequence ID" value="WJZ87035.1"/>
    <property type="molecule type" value="Genomic_DNA"/>
</dbReference>
<feature type="domain" description="RRM" evidence="3">
    <location>
        <begin position="64"/>
        <end position="142"/>
    </location>
</feature>
<evidence type="ECO:0000313" key="5">
    <source>
        <dbReference type="Proteomes" id="UP001227230"/>
    </source>
</evidence>
<reference evidence="4 5" key="1">
    <citation type="journal article" date="2023" name="Hortic Res">
        <title>The complete reference genome for grapevine (Vitis vinifera L.) genetics and breeding.</title>
        <authorList>
            <person name="Shi X."/>
            <person name="Cao S."/>
            <person name="Wang X."/>
            <person name="Huang S."/>
            <person name="Wang Y."/>
            <person name="Liu Z."/>
            <person name="Liu W."/>
            <person name="Leng X."/>
            <person name="Peng Y."/>
            <person name="Wang N."/>
            <person name="Wang Y."/>
            <person name="Ma Z."/>
            <person name="Xu X."/>
            <person name="Zhang F."/>
            <person name="Xue H."/>
            <person name="Zhong H."/>
            <person name="Wang Y."/>
            <person name="Zhang K."/>
            <person name="Velt A."/>
            <person name="Avia K."/>
            <person name="Holtgrawe D."/>
            <person name="Grimplet J."/>
            <person name="Matus J.T."/>
            <person name="Ware D."/>
            <person name="Wu X."/>
            <person name="Wang H."/>
            <person name="Liu C."/>
            <person name="Fang Y."/>
            <person name="Rustenholz C."/>
            <person name="Cheng Z."/>
            <person name="Xiao H."/>
            <person name="Zhou Y."/>
        </authorList>
    </citation>
    <scope>NUCLEOTIDE SEQUENCE [LARGE SCALE GENOMIC DNA]</scope>
    <source>
        <strain evidence="5">cv. Pinot noir / PN40024</strain>
        <tissue evidence="4">Leaf</tissue>
    </source>
</reference>
<sequence>MALFGWSPSSFSLLQSHKHSSKTLITVSTTTNRKIHPVSISSASPGLRYPCLRCCATDDESSSTRIFIKGLPQSTCEGSLKKAFSQFGEVSKVRIKRNKISSQPLGFAFAWFTTEESAQLAVKMMDGKFFHGRFVFVKIAKPGPSKRHVKAAPYNENDEKQNFQSTSGIFMDYKRICSIGCESDGWTEWCFHGRFVFVTVAKPGPSKRHARAAPYNCTSSYMDMFSSVWSCKIGNTQLLVSWMFFGVTHLSFTSPPFFPYSFVTCDLQKG</sequence>
<dbReference type="InterPro" id="IPR000504">
    <property type="entry name" value="RRM_dom"/>
</dbReference>
<proteinExistence type="predicted"/>
<dbReference type="InterPro" id="IPR012677">
    <property type="entry name" value="Nucleotide-bd_a/b_plait_sf"/>
</dbReference>
<name>A0ABY9BXP6_VITVI</name>
<keyword evidence="1 2" id="KW-0694">RNA-binding</keyword>
<dbReference type="CDD" id="cd00590">
    <property type="entry name" value="RRM_SF"/>
    <property type="match status" value="1"/>
</dbReference>
<organism evidence="4 5">
    <name type="scientific">Vitis vinifera</name>
    <name type="common">Grape</name>
    <dbReference type="NCBI Taxonomy" id="29760"/>
    <lineage>
        <taxon>Eukaryota</taxon>
        <taxon>Viridiplantae</taxon>
        <taxon>Streptophyta</taxon>
        <taxon>Embryophyta</taxon>
        <taxon>Tracheophyta</taxon>
        <taxon>Spermatophyta</taxon>
        <taxon>Magnoliopsida</taxon>
        <taxon>eudicotyledons</taxon>
        <taxon>Gunneridae</taxon>
        <taxon>Pentapetalae</taxon>
        <taxon>rosids</taxon>
        <taxon>Vitales</taxon>
        <taxon>Vitaceae</taxon>
        <taxon>Viteae</taxon>
        <taxon>Vitis</taxon>
    </lineage>
</organism>